<dbReference type="RefSeq" id="WP_161262171.1">
    <property type="nucleotide sequence ID" value="NZ_JAFBDC010000009.1"/>
</dbReference>
<evidence type="ECO:0000313" key="2">
    <source>
        <dbReference type="Proteomes" id="UP000471031"/>
    </source>
</evidence>
<accession>A0A845LGP7</accession>
<name>A0A845LGP7_HELGE</name>
<gene>
    <name evidence="1" type="ORF">GTO89_11135</name>
</gene>
<keyword evidence="2" id="KW-1185">Reference proteome</keyword>
<dbReference type="Proteomes" id="UP000471031">
    <property type="component" value="Unassembled WGS sequence"/>
</dbReference>
<comment type="caution">
    <text evidence="1">The sequence shown here is derived from an EMBL/GenBank/DDBJ whole genome shotgun (WGS) entry which is preliminary data.</text>
</comment>
<evidence type="ECO:0000313" key="1">
    <source>
        <dbReference type="EMBL" id="MZP43595.1"/>
    </source>
</evidence>
<dbReference type="EMBL" id="WXEX01000009">
    <property type="protein sequence ID" value="MZP43595.1"/>
    <property type="molecule type" value="Genomic_DNA"/>
</dbReference>
<proteinExistence type="predicted"/>
<organism evidence="1 2">
    <name type="scientific">Heliomicrobium gestii</name>
    <name type="common">Heliobacterium gestii</name>
    <dbReference type="NCBI Taxonomy" id="2699"/>
    <lineage>
        <taxon>Bacteria</taxon>
        <taxon>Bacillati</taxon>
        <taxon>Bacillota</taxon>
        <taxon>Clostridia</taxon>
        <taxon>Eubacteriales</taxon>
        <taxon>Heliobacteriaceae</taxon>
        <taxon>Heliomicrobium</taxon>
    </lineage>
</organism>
<reference evidence="1 2" key="1">
    <citation type="submission" date="2020-01" db="EMBL/GenBank/DDBJ databases">
        <title>Whole genome sequence of Heliobacterium gestii DSM 11169.</title>
        <authorList>
            <person name="Kyndt J.A."/>
            <person name="Meyer T.E."/>
        </authorList>
    </citation>
    <scope>NUCLEOTIDE SEQUENCE [LARGE SCALE GENOMIC DNA]</scope>
    <source>
        <strain evidence="1 2">DSM 11169</strain>
    </source>
</reference>
<dbReference type="OrthoDB" id="9836925at2"/>
<sequence>MLLDLLEKSSEAIAQLLAQHQQGDVVNHEATDGGTTKFVLSLPKTAQLYLAESLTQTLAKGVASESGTVTSLLSATFPTMPSVVLNLAAQVIVALGQKIADESKGQGIIITLYLSPLQSPSIAPQ</sequence>
<dbReference type="AlphaFoldDB" id="A0A845LGP7"/>
<protein>
    <submittedName>
        <fullName evidence="1">Uncharacterized protein</fullName>
    </submittedName>
</protein>